<dbReference type="Pfam" id="PF03070">
    <property type="entry name" value="TENA_THI-4"/>
    <property type="match status" value="1"/>
</dbReference>
<dbReference type="PANTHER" id="PTHR40279">
    <property type="entry name" value="PQQC-LIKE PROTEIN"/>
    <property type="match status" value="1"/>
</dbReference>
<keyword evidence="6" id="KW-1185">Reference proteome</keyword>
<dbReference type="InterPro" id="IPR016084">
    <property type="entry name" value="Haem_Oase-like_multi-hlx"/>
</dbReference>
<dbReference type="GO" id="GO:0033732">
    <property type="term" value="F:pyrroloquinoline-quinone synthase activity"/>
    <property type="evidence" value="ECO:0007669"/>
    <property type="project" value="UniProtKB-EC"/>
</dbReference>
<dbReference type="NCBIfam" id="TIGR02111">
    <property type="entry name" value="PQQ_syn_pqqC"/>
    <property type="match status" value="1"/>
</dbReference>
<gene>
    <name evidence="3 5" type="primary">pqqC</name>
    <name evidence="5" type="ORF">ACERLL_09595</name>
</gene>
<dbReference type="InterPro" id="IPR039068">
    <property type="entry name" value="PqqC-like"/>
</dbReference>
<comment type="caution">
    <text evidence="5">The sequence shown here is derived from an EMBL/GenBank/DDBJ whole genome shotgun (WGS) entry which is preliminary data.</text>
</comment>
<evidence type="ECO:0000313" key="5">
    <source>
        <dbReference type="EMBL" id="MFA9461076.1"/>
    </source>
</evidence>
<evidence type="ECO:0000256" key="3">
    <source>
        <dbReference type="HAMAP-Rule" id="MF_00654"/>
    </source>
</evidence>
<dbReference type="EMBL" id="JBGUAW010000006">
    <property type="protein sequence ID" value="MFA9461076.1"/>
    <property type="molecule type" value="Genomic_DNA"/>
</dbReference>
<dbReference type="InterPro" id="IPR011845">
    <property type="entry name" value="PqqC"/>
</dbReference>
<reference evidence="5 6" key="1">
    <citation type="submission" date="2024-08" db="EMBL/GenBank/DDBJ databases">
        <title>Whole-genome sequencing of halo(alkali)philic microorganisms from hypersaline lakes.</title>
        <authorList>
            <person name="Sorokin D.Y."/>
            <person name="Merkel A.Y."/>
            <person name="Messina E."/>
            <person name="Yakimov M."/>
        </authorList>
    </citation>
    <scope>NUCLEOTIDE SEQUENCE [LARGE SCALE GENOMIC DNA]</scope>
    <source>
        <strain evidence="5 6">Cl-TMA</strain>
    </source>
</reference>
<comment type="function">
    <text evidence="3">Ring cyclization and eight-electron oxidation of 3a-(2-amino-2-carboxyethyl)-4,5-dioxo-4,5,6,7,8,9-hexahydroquinoline-7,9-dicarboxylic-acid to PQQ.</text>
</comment>
<comment type="similarity">
    <text evidence="3">Belongs to the PqqC family.</text>
</comment>
<proteinExistence type="inferred from homology"/>
<comment type="catalytic activity">
    <reaction evidence="3">
        <text>6-(2-amino-2-carboxyethyl)-7,8-dioxo-1,2,3,4,7,8-hexahydroquinoline-2,4-dicarboxylate + 3 O2 = pyrroloquinoline quinone + 2 H2O2 + 2 H2O + H(+)</text>
        <dbReference type="Rhea" id="RHEA:10692"/>
        <dbReference type="ChEBI" id="CHEBI:15377"/>
        <dbReference type="ChEBI" id="CHEBI:15378"/>
        <dbReference type="ChEBI" id="CHEBI:15379"/>
        <dbReference type="ChEBI" id="CHEBI:16240"/>
        <dbReference type="ChEBI" id="CHEBI:58442"/>
        <dbReference type="ChEBI" id="CHEBI:58778"/>
        <dbReference type="EC" id="1.3.3.11"/>
    </reaction>
</comment>
<dbReference type="HAMAP" id="MF_00654">
    <property type="entry name" value="PQQ_syn_PqqC"/>
    <property type="match status" value="1"/>
</dbReference>
<comment type="pathway">
    <text evidence="3">Cofactor biosynthesis; pyrroloquinoline quinone biosynthesis.</text>
</comment>
<dbReference type="SUPFAM" id="SSF48613">
    <property type="entry name" value="Heme oxygenase-like"/>
    <property type="match status" value="1"/>
</dbReference>
<protein>
    <recommendedName>
        <fullName evidence="3">Pyrroloquinoline-quinone synthase</fullName>
        <ecNumber evidence="3">1.3.3.11</ecNumber>
    </recommendedName>
    <alternativeName>
        <fullName evidence="3">Coenzyme PQQ synthesis protein C</fullName>
    </alternativeName>
    <alternativeName>
        <fullName evidence="3">Pyrroloquinoline quinone biosynthesis protein C</fullName>
    </alternativeName>
</protein>
<dbReference type="Proteomes" id="UP001575181">
    <property type="component" value="Unassembled WGS sequence"/>
</dbReference>
<organism evidence="5 6">
    <name type="scientific">Thiohalorhabdus methylotrophus</name>
    <dbReference type="NCBI Taxonomy" id="3242694"/>
    <lineage>
        <taxon>Bacteria</taxon>
        <taxon>Pseudomonadati</taxon>
        <taxon>Pseudomonadota</taxon>
        <taxon>Gammaproteobacteria</taxon>
        <taxon>Thiohalorhabdales</taxon>
        <taxon>Thiohalorhabdaceae</taxon>
        <taxon>Thiohalorhabdus</taxon>
    </lineage>
</organism>
<accession>A0ABV4TY40</accession>
<keyword evidence="2 3" id="KW-0560">Oxidoreductase</keyword>
<evidence type="ECO:0000256" key="2">
    <source>
        <dbReference type="ARBA" id="ARBA00023002"/>
    </source>
</evidence>
<dbReference type="EC" id="1.3.3.11" evidence="3"/>
<evidence type="ECO:0000259" key="4">
    <source>
        <dbReference type="Pfam" id="PF03070"/>
    </source>
</evidence>
<dbReference type="Gene3D" id="1.20.910.10">
    <property type="entry name" value="Heme oxygenase-like"/>
    <property type="match status" value="1"/>
</dbReference>
<name>A0ABV4TY40_9GAMM</name>
<sequence length="250" mass="29410">MAEDRNPPWSREEFEERLRSKQVYYHIHHPFHQRMHRGELTPEQIRGWVANRFYYQVSIPIKDAAIMANCPDREVRRSWIQRIEDHDGQMEGEEGGIEAWLRLGEACGLDREDLWSQQYVLPGVRFAVDAYVNFARSAHWRDAVCSSLTELFAPSIHQARLDDWPKYYGWIDSAGLDYFRNRLTQARRDVAYGLEVTLSSFQSREEQERALEILQFKLDVLWTMMDCMHLAYVMDMPPYAATEPEGSTDG</sequence>
<dbReference type="InterPro" id="IPR004305">
    <property type="entry name" value="Thiaminase-2/PQQC"/>
</dbReference>
<keyword evidence="1 3" id="KW-0884">PQQ biosynthesis</keyword>
<evidence type="ECO:0000256" key="1">
    <source>
        <dbReference type="ARBA" id="ARBA00022905"/>
    </source>
</evidence>
<feature type="domain" description="Thiaminase-2/PQQC" evidence="4">
    <location>
        <begin position="24"/>
        <end position="226"/>
    </location>
</feature>
<dbReference type="RefSeq" id="WP_373655862.1">
    <property type="nucleotide sequence ID" value="NZ_JBGUAW010000006.1"/>
</dbReference>
<evidence type="ECO:0000313" key="6">
    <source>
        <dbReference type="Proteomes" id="UP001575181"/>
    </source>
</evidence>
<dbReference type="PANTHER" id="PTHR40279:SF3">
    <property type="entry name" value="4-AMINOBENZOATE SYNTHASE"/>
    <property type="match status" value="1"/>
</dbReference>